<dbReference type="OrthoDB" id="8480576at2"/>
<accession>A0A8B2NI54</accession>
<feature type="chain" id="PRO_5032651173" evidence="1">
    <location>
        <begin position="20"/>
        <end position="179"/>
    </location>
</feature>
<comment type="caution">
    <text evidence="2">The sequence shown here is derived from an EMBL/GenBank/DDBJ whole genome shotgun (WGS) entry which is preliminary data.</text>
</comment>
<dbReference type="EMBL" id="QHHQ01000008">
    <property type="protein sequence ID" value="RAH97724.1"/>
    <property type="molecule type" value="Genomic_DNA"/>
</dbReference>
<gene>
    <name evidence="2" type="ORF">DLJ53_28175</name>
</gene>
<organism evidence="2 3">
    <name type="scientific">Acuticoccus sediminis</name>
    <dbReference type="NCBI Taxonomy" id="2184697"/>
    <lineage>
        <taxon>Bacteria</taxon>
        <taxon>Pseudomonadati</taxon>
        <taxon>Pseudomonadota</taxon>
        <taxon>Alphaproteobacteria</taxon>
        <taxon>Hyphomicrobiales</taxon>
        <taxon>Amorphaceae</taxon>
        <taxon>Acuticoccus</taxon>
    </lineage>
</organism>
<name>A0A8B2NI54_9HYPH</name>
<sequence>MRALAVSLALLLAAGPAGAQQDAINSAIGEAAGPSGEAREAYPVTDEAVSALRIILGRPLPGETCRDALFDARPLVRTRFEASAGDALALELGGLCLVEFRNDAPDRTLELRVGEDLATLAITADQRLFRGLTLVPNQTTTVPLRHLPVGRLDVPVDVFWSGTASRADVQTFTLSFVDR</sequence>
<proteinExistence type="predicted"/>
<evidence type="ECO:0000256" key="1">
    <source>
        <dbReference type="SAM" id="SignalP"/>
    </source>
</evidence>
<reference evidence="2 3" key="1">
    <citation type="submission" date="2018-05" db="EMBL/GenBank/DDBJ databases">
        <title>Acuticoccus sediminis sp. nov., isolated from deep-sea sediment of Indian Ocean.</title>
        <authorList>
            <person name="Liu X."/>
            <person name="Lai Q."/>
            <person name="Du Y."/>
            <person name="Sun F."/>
            <person name="Zhang X."/>
            <person name="Wang S."/>
            <person name="Shao Z."/>
        </authorList>
    </citation>
    <scope>NUCLEOTIDE SEQUENCE [LARGE SCALE GENOMIC DNA]</scope>
    <source>
        <strain evidence="2 3">PTG4-2</strain>
    </source>
</reference>
<dbReference type="RefSeq" id="WP_111351571.1">
    <property type="nucleotide sequence ID" value="NZ_JAIWKD010000004.1"/>
</dbReference>
<dbReference type="Proteomes" id="UP000249590">
    <property type="component" value="Unassembled WGS sequence"/>
</dbReference>
<evidence type="ECO:0000313" key="3">
    <source>
        <dbReference type="Proteomes" id="UP000249590"/>
    </source>
</evidence>
<protein>
    <submittedName>
        <fullName evidence="2">Uncharacterized protein</fullName>
    </submittedName>
</protein>
<dbReference type="AlphaFoldDB" id="A0A8B2NI54"/>
<evidence type="ECO:0000313" key="2">
    <source>
        <dbReference type="EMBL" id="RAH97724.1"/>
    </source>
</evidence>
<keyword evidence="3" id="KW-1185">Reference proteome</keyword>
<feature type="signal peptide" evidence="1">
    <location>
        <begin position="1"/>
        <end position="19"/>
    </location>
</feature>
<keyword evidence="1" id="KW-0732">Signal</keyword>